<dbReference type="GO" id="GO:0008168">
    <property type="term" value="F:methyltransferase activity"/>
    <property type="evidence" value="ECO:0007669"/>
    <property type="project" value="UniProtKB-KW"/>
</dbReference>
<dbReference type="Proteomes" id="UP001216907">
    <property type="component" value="Unassembled WGS sequence"/>
</dbReference>
<organism evidence="5 6">
    <name type="scientific">Paludisphaera mucosa</name>
    <dbReference type="NCBI Taxonomy" id="3030827"/>
    <lineage>
        <taxon>Bacteria</taxon>
        <taxon>Pseudomonadati</taxon>
        <taxon>Planctomycetota</taxon>
        <taxon>Planctomycetia</taxon>
        <taxon>Isosphaerales</taxon>
        <taxon>Isosphaeraceae</taxon>
        <taxon>Paludisphaera</taxon>
    </lineage>
</organism>
<proteinExistence type="predicted"/>
<dbReference type="PANTHER" id="PTHR43861">
    <property type="entry name" value="TRANS-ACONITATE 2-METHYLTRANSFERASE-RELATED"/>
    <property type="match status" value="1"/>
</dbReference>
<comment type="caution">
    <text evidence="5">The sequence shown here is derived from an EMBL/GenBank/DDBJ whole genome shotgun (WGS) entry which is preliminary data.</text>
</comment>
<evidence type="ECO:0000259" key="4">
    <source>
        <dbReference type="Pfam" id="PF13649"/>
    </source>
</evidence>
<accession>A0ABT6FKM1</accession>
<feature type="domain" description="Methyltransferase" evidence="4">
    <location>
        <begin position="51"/>
        <end position="141"/>
    </location>
</feature>
<evidence type="ECO:0000313" key="6">
    <source>
        <dbReference type="Proteomes" id="UP001216907"/>
    </source>
</evidence>
<dbReference type="EMBL" id="JARRAG010000002">
    <property type="protein sequence ID" value="MDG3008066.1"/>
    <property type="molecule type" value="Genomic_DNA"/>
</dbReference>
<protein>
    <submittedName>
        <fullName evidence="5">Methyltransferase domain-containing protein</fullName>
    </submittedName>
</protein>
<dbReference type="Gene3D" id="3.40.50.150">
    <property type="entry name" value="Vaccinia Virus protein VP39"/>
    <property type="match status" value="1"/>
</dbReference>
<keyword evidence="6" id="KW-1185">Reference proteome</keyword>
<evidence type="ECO:0000256" key="2">
    <source>
        <dbReference type="ARBA" id="ARBA00022679"/>
    </source>
</evidence>
<dbReference type="InterPro" id="IPR029063">
    <property type="entry name" value="SAM-dependent_MTases_sf"/>
</dbReference>
<dbReference type="CDD" id="cd02440">
    <property type="entry name" value="AdoMet_MTases"/>
    <property type="match status" value="1"/>
</dbReference>
<evidence type="ECO:0000313" key="5">
    <source>
        <dbReference type="EMBL" id="MDG3008066.1"/>
    </source>
</evidence>
<feature type="region of interest" description="Disordered" evidence="3">
    <location>
        <begin position="210"/>
        <end position="229"/>
    </location>
</feature>
<dbReference type="PANTHER" id="PTHR43861:SF1">
    <property type="entry name" value="TRANS-ACONITATE 2-METHYLTRANSFERASE"/>
    <property type="match status" value="1"/>
</dbReference>
<dbReference type="RefSeq" id="WP_277864334.1">
    <property type="nucleotide sequence ID" value="NZ_JARRAG010000002.1"/>
</dbReference>
<evidence type="ECO:0000256" key="1">
    <source>
        <dbReference type="ARBA" id="ARBA00022603"/>
    </source>
</evidence>
<dbReference type="InterPro" id="IPR041698">
    <property type="entry name" value="Methyltransf_25"/>
</dbReference>
<dbReference type="Pfam" id="PF13649">
    <property type="entry name" value="Methyltransf_25"/>
    <property type="match status" value="1"/>
</dbReference>
<keyword evidence="1 5" id="KW-0489">Methyltransferase</keyword>
<sequence>MQDAQSDDVQASYDLVAEEYVARIFGELEHKPLDRELLDRFAARVRGLGPVCDLGCGPGHVARHLHEQGGQVFGVDLSHAMVEAARRLNPEVEFLQGDMRSLPIEDGALGGVAAFYSIIHIPRPEVVAVLGEVGRVLRPGGLLFLAFHIGDDHVRLDEWWGRPVSVDFHFFQAEEMRGLLKEAGFEVMESVEREPYPDVEHPSRRAYLLAEKPRATGGSGTKSGPVDAP</sequence>
<name>A0ABT6FKM1_9BACT</name>
<dbReference type="SUPFAM" id="SSF53335">
    <property type="entry name" value="S-adenosyl-L-methionine-dependent methyltransferases"/>
    <property type="match status" value="1"/>
</dbReference>
<evidence type="ECO:0000256" key="3">
    <source>
        <dbReference type="SAM" id="MobiDB-lite"/>
    </source>
</evidence>
<dbReference type="GO" id="GO:0032259">
    <property type="term" value="P:methylation"/>
    <property type="evidence" value="ECO:0007669"/>
    <property type="project" value="UniProtKB-KW"/>
</dbReference>
<keyword evidence="2" id="KW-0808">Transferase</keyword>
<reference evidence="5 6" key="1">
    <citation type="submission" date="2023-03" db="EMBL/GenBank/DDBJ databases">
        <title>Paludisphaera mucosa sp. nov. a novel planctomycete from northern fen.</title>
        <authorList>
            <person name="Ivanova A."/>
        </authorList>
    </citation>
    <scope>NUCLEOTIDE SEQUENCE [LARGE SCALE GENOMIC DNA]</scope>
    <source>
        <strain evidence="5 6">Pla2</strain>
    </source>
</reference>
<gene>
    <name evidence="5" type="ORF">PZE19_30240</name>
</gene>